<sequence length="324" mass="37442">MSYADELRAESRRGHSVFHEFILALAEVPADAHFAFYEGDEDASFYAPHILRRLGARQLHSFICNGRTEVLKANELTLRDGRCSDRALFFIDKDHSDIVGTAKEQIAESNLFQTRCYAIENYLVSEDVLREFWVQRLHLSSRDPRLRESLEKLRKLRRGFQNRSRILMAIVLFGRGIDSRPVVKLNLNNVQLDRIFDIDLESQSCVYAIGAGQHFLGSTNMLNSGAKPTSLELRTIYRRYLKEREPQSYIRGKYELWFFWKILTFFTRDFSDREKVKLSGMKRATPTWTLSLAGCVESLASLLPCPRELSDFLDRRIVPTSGTA</sequence>
<organism evidence="2 3">
    <name type="scientific">Paraburkholderia sabiae</name>
    <dbReference type="NCBI Taxonomy" id="273251"/>
    <lineage>
        <taxon>Bacteria</taxon>
        <taxon>Pseudomonadati</taxon>
        <taxon>Pseudomonadota</taxon>
        <taxon>Betaproteobacteria</taxon>
        <taxon>Burkholderiales</taxon>
        <taxon>Burkholderiaceae</taxon>
        <taxon>Paraburkholderia</taxon>
    </lineage>
</organism>
<dbReference type="RefSeq" id="WP_201661949.1">
    <property type="nucleotide sequence ID" value="NZ_CAJHCS010000055.1"/>
</dbReference>
<reference evidence="2 3" key="1">
    <citation type="submission" date="2024-01" db="EMBL/GenBank/DDBJ databases">
        <title>The diversity of rhizobia nodulating Mimosa spp. in eleven states of Brazil covering several biomes is determined by host plant, location, and edaphic factors.</title>
        <authorList>
            <person name="Rouws L."/>
            <person name="Barauna A."/>
            <person name="Beukes C."/>
            <person name="De Faria S.M."/>
            <person name="Gross E."/>
            <person name="Dos Reis Junior F.B."/>
            <person name="Simon M."/>
            <person name="Maluk M."/>
            <person name="Odee D.W."/>
            <person name="Kenicer G."/>
            <person name="Young J.P.W."/>
            <person name="Reis V.M."/>
            <person name="Zilli J."/>
            <person name="James E.K."/>
        </authorList>
    </citation>
    <scope>NUCLEOTIDE SEQUENCE [LARGE SCALE GENOMIC DNA]</scope>
    <source>
        <strain evidence="2 3">JPY77</strain>
    </source>
</reference>
<dbReference type="EMBL" id="JAZHGC010000069">
    <property type="protein sequence ID" value="MEM5292074.1"/>
    <property type="molecule type" value="Genomic_DNA"/>
</dbReference>
<gene>
    <name evidence="2" type="ORF">V4C55_40930</name>
</gene>
<dbReference type="Pfam" id="PF14491">
    <property type="entry name" value="DUF4435"/>
    <property type="match status" value="1"/>
</dbReference>
<comment type="caution">
    <text evidence="2">The sequence shown here is derived from an EMBL/GenBank/DDBJ whole genome shotgun (WGS) entry which is preliminary data.</text>
</comment>
<protein>
    <submittedName>
        <fullName evidence="2">DUF4435 domain-containing protein</fullName>
    </submittedName>
</protein>
<feature type="domain" description="DUF4435" evidence="1">
    <location>
        <begin position="34"/>
        <end position="269"/>
    </location>
</feature>
<evidence type="ECO:0000313" key="2">
    <source>
        <dbReference type="EMBL" id="MEM5292074.1"/>
    </source>
</evidence>
<dbReference type="Proteomes" id="UP001494588">
    <property type="component" value="Unassembled WGS sequence"/>
</dbReference>
<accession>A0ABU9QRQ4</accession>
<dbReference type="InterPro" id="IPR029492">
    <property type="entry name" value="DUF4435"/>
</dbReference>
<evidence type="ECO:0000259" key="1">
    <source>
        <dbReference type="Pfam" id="PF14491"/>
    </source>
</evidence>
<evidence type="ECO:0000313" key="3">
    <source>
        <dbReference type="Proteomes" id="UP001494588"/>
    </source>
</evidence>
<keyword evidence="3" id="KW-1185">Reference proteome</keyword>
<proteinExistence type="predicted"/>
<name>A0ABU9QRQ4_9BURK</name>